<dbReference type="InterPro" id="IPR044814">
    <property type="entry name" value="Terpene_cyclase_plant_C1"/>
</dbReference>
<dbReference type="GO" id="GO:0010333">
    <property type="term" value="F:terpene synthase activity"/>
    <property type="evidence" value="ECO:0007669"/>
    <property type="project" value="InterPro"/>
</dbReference>
<dbReference type="Gramene" id="Al_scaffold_0008_473">
    <property type="protein sequence ID" value="Al_scaffold_0008_473"/>
    <property type="gene ID" value="Al_scaffold_0008_473"/>
</dbReference>
<evidence type="ECO:0000256" key="3">
    <source>
        <dbReference type="ARBA" id="ARBA00023211"/>
    </source>
</evidence>
<protein>
    <submittedName>
        <fullName evidence="8">Predicted protein</fullName>
    </submittedName>
</protein>
<dbReference type="EMBL" id="GL348720">
    <property type="protein sequence ID" value="EFH41599.1"/>
    <property type="molecule type" value="Genomic_DNA"/>
</dbReference>
<dbReference type="STRING" id="81972.D7MLJ6"/>
<dbReference type="InterPro" id="IPR034741">
    <property type="entry name" value="Terpene_cyclase-like_1_C"/>
</dbReference>
<keyword evidence="4" id="KW-0456">Lyase</keyword>
<dbReference type="GO" id="GO:0016102">
    <property type="term" value="P:diterpenoid biosynthetic process"/>
    <property type="evidence" value="ECO:0007669"/>
    <property type="project" value="InterPro"/>
</dbReference>
<organism evidence="9">
    <name type="scientific">Arabidopsis lyrata subsp. lyrata</name>
    <name type="common">Lyre-leaved rock-cress</name>
    <dbReference type="NCBI Taxonomy" id="81972"/>
    <lineage>
        <taxon>Eukaryota</taxon>
        <taxon>Viridiplantae</taxon>
        <taxon>Streptophyta</taxon>
        <taxon>Embryophyta</taxon>
        <taxon>Tracheophyta</taxon>
        <taxon>Spermatophyta</taxon>
        <taxon>Magnoliopsida</taxon>
        <taxon>eudicotyledons</taxon>
        <taxon>Gunneridae</taxon>
        <taxon>Pentapetalae</taxon>
        <taxon>rosids</taxon>
        <taxon>malvids</taxon>
        <taxon>Brassicales</taxon>
        <taxon>Brassicaceae</taxon>
        <taxon>Camelineae</taxon>
        <taxon>Arabidopsis</taxon>
    </lineage>
</organism>
<dbReference type="InterPro" id="IPR036965">
    <property type="entry name" value="Terpene_synth_N_sf"/>
</dbReference>
<dbReference type="SFLD" id="SFLDS00005">
    <property type="entry name" value="Isoprenoid_Synthase_Type_I"/>
    <property type="match status" value="1"/>
</dbReference>
<feature type="domain" description="Terpene synthase N-terminal" evidence="6">
    <location>
        <begin position="72"/>
        <end position="148"/>
    </location>
</feature>
<dbReference type="Gene3D" id="1.10.600.10">
    <property type="entry name" value="Farnesyl Diphosphate Synthase"/>
    <property type="match status" value="1"/>
</dbReference>
<keyword evidence="1" id="KW-0479">Metal-binding</keyword>
<accession>D7MLJ6</accession>
<dbReference type="Proteomes" id="UP000008694">
    <property type="component" value="Unassembled WGS sequence"/>
</dbReference>
<dbReference type="HOGENOM" id="CLU_003125_7_2_1"/>
<gene>
    <name evidence="8" type="ORF">ARALYDRAFT_683653</name>
</gene>
<dbReference type="Pfam" id="PF01397">
    <property type="entry name" value="Terpene_synth"/>
    <property type="match status" value="1"/>
</dbReference>
<dbReference type="SFLD" id="SFLDG01019">
    <property type="entry name" value="Terpene_Cyclase_Like_1_C_Termi"/>
    <property type="match status" value="1"/>
</dbReference>
<comment type="similarity">
    <text evidence="5">Belongs to the terpene synthase family. Tpsa subfamily.</text>
</comment>
<evidence type="ECO:0000313" key="8">
    <source>
        <dbReference type="EMBL" id="EFH41599.1"/>
    </source>
</evidence>
<dbReference type="InterPro" id="IPR008949">
    <property type="entry name" value="Isoprenoid_synthase_dom_sf"/>
</dbReference>
<evidence type="ECO:0000256" key="2">
    <source>
        <dbReference type="ARBA" id="ARBA00022842"/>
    </source>
</evidence>
<keyword evidence="3" id="KW-0464">Manganese</keyword>
<dbReference type="AlphaFoldDB" id="D7MLJ6"/>
<keyword evidence="9" id="KW-1185">Reference proteome</keyword>
<dbReference type="SUPFAM" id="SSF48239">
    <property type="entry name" value="Terpenoid cyclases/Protein prenyltransferases"/>
    <property type="match status" value="1"/>
</dbReference>
<dbReference type="CDD" id="cd00684">
    <property type="entry name" value="Terpene_cyclase_plant_C1"/>
    <property type="match status" value="1"/>
</dbReference>
<evidence type="ECO:0000256" key="1">
    <source>
        <dbReference type="ARBA" id="ARBA00022723"/>
    </source>
</evidence>
<dbReference type="eggNOG" id="ENOG502QUCN">
    <property type="taxonomic scope" value="Eukaryota"/>
</dbReference>
<evidence type="ECO:0000256" key="4">
    <source>
        <dbReference type="ARBA" id="ARBA00023239"/>
    </source>
</evidence>
<sequence length="503" mass="58776">MERGRNLDQKSNFLILPHSQWSDHFFTVSITDSDLDVLAREIEEFKPKVRENIFSLSSDAIKRKILSIHLLISLDVFNRFKGNNGEFKECLIENVKGMLSLYEAVHFGTTTDHILDEASRFTLDHLEPLTTGHTAIPPHLLKLIRKALHIPQHRNSQALVARAYISFYEQEEDHDETLLKLAKLNFKFLQLHYYQELKIITMWWRELDHTLNLPRNIKERTIESWFSALVINFEPQVSLGRIMSAKLYLLITFLDDACDIHGSVSEVASLVDCLERWDPNHMENLQGHMKSSFKFVMYVFKEYEEILRSQERTFMLEKMIEEVFKILVRSNLELNKWARAGHMPNFDEYMEAGEAEVGAYAAMACSFIGLGDIAKKKDFELLRSRPKLVRSLAAKTRLMDDMTDYEDDMKKGYTANAINYYMKQHGITKEEANTEFKKMIGNINKIVNEEYFKMTNISRPILNQFIGFGRLLDVLYTADDVFNHRDGKFKDYLFTLLIDPIHL</sequence>
<feature type="domain" description="Terpene synthase metal-binding" evidence="7">
    <location>
        <begin position="206"/>
        <end position="445"/>
    </location>
</feature>
<dbReference type="Gene3D" id="1.50.10.130">
    <property type="entry name" value="Terpene synthase, N-terminal domain"/>
    <property type="match status" value="1"/>
</dbReference>
<dbReference type="InterPro" id="IPR005630">
    <property type="entry name" value="Terpene_synthase_metal-bd"/>
</dbReference>
<evidence type="ECO:0000256" key="5">
    <source>
        <dbReference type="ARBA" id="ARBA00038405"/>
    </source>
</evidence>
<dbReference type="GO" id="GO:0000287">
    <property type="term" value="F:magnesium ion binding"/>
    <property type="evidence" value="ECO:0007669"/>
    <property type="project" value="InterPro"/>
</dbReference>
<name>D7MLJ6_ARALL</name>
<evidence type="ECO:0000313" key="9">
    <source>
        <dbReference type="Proteomes" id="UP000008694"/>
    </source>
</evidence>
<evidence type="ECO:0000259" key="7">
    <source>
        <dbReference type="Pfam" id="PF03936"/>
    </source>
</evidence>
<proteinExistence type="inferred from homology"/>
<dbReference type="InterPro" id="IPR050148">
    <property type="entry name" value="Terpene_synthase-like"/>
</dbReference>
<dbReference type="SUPFAM" id="SSF48576">
    <property type="entry name" value="Terpenoid synthases"/>
    <property type="match status" value="1"/>
</dbReference>
<keyword evidence="2" id="KW-0460">Magnesium</keyword>
<evidence type="ECO:0000259" key="6">
    <source>
        <dbReference type="Pfam" id="PF01397"/>
    </source>
</evidence>
<dbReference type="Pfam" id="PF03936">
    <property type="entry name" value="Terpene_synth_C"/>
    <property type="match status" value="1"/>
</dbReference>
<dbReference type="PANTHER" id="PTHR31225:SF242">
    <property type="entry name" value="TERPENOID SYNTHASE 9"/>
    <property type="match status" value="1"/>
</dbReference>
<dbReference type="PANTHER" id="PTHR31225">
    <property type="entry name" value="OS04G0344100 PROTEIN-RELATED"/>
    <property type="match status" value="1"/>
</dbReference>
<dbReference type="InterPro" id="IPR001906">
    <property type="entry name" value="Terpene_synth_N"/>
</dbReference>
<dbReference type="InterPro" id="IPR008930">
    <property type="entry name" value="Terpenoid_cyclase/PrenylTrfase"/>
</dbReference>
<dbReference type="FunFam" id="1.10.600.10:FF:000007">
    <property type="entry name" value="Isoprene synthase, chloroplastic"/>
    <property type="match status" value="1"/>
</dbReference>
<reference evidence="9" key="1">
    <citation type="journal article" date="2011" name="Nat. Genet.">
        <title>The Arabidopsis lyrata genome sequence and the basis of rapid genome size change.</title>
        <authorList>
            <person name="Hu T.T."/>
            <person name="Pattyn P."/>
            <person name="Bakker E.G."/>
            <person name="Cao J."/>
            <person name="Cheng J.-F."/>
            <person name="Clark R.M."/>
            <person name="Fahlgren N."/>
            <person name="Fawcett J.A."/>
            <person name="Grimwood J."/>
            <person name="Gundlach H."/>
            <person name="Haberer G."/>
            <person name="Hollister J.D."/>
            <person name="Ossowski S."/>
            <person name="Ottilar R.P."/>
            <person name="Salamov A.A."/>
            <person name="Schneeberger K."/>
            <person name="Spannagl M."/>
            <person name="Wang X."/>
            <person name="Yang L."/>
            <person name="Nasrallah M.E."/>
            <person name="Bergelson J."/>
            <person name="Carrington J.C."/>
            <person name="Gaut B.S."/>
            <person name="Schmutz J."/>
            <person name="Mayer K.F.X."/>
            <person name="Van de Peer Y."/>
            <person name="Grigoriev I.V."/>
            <person name="Nordborg M."/>
            <person name="Weigel D."/>
            <person name="Guo Y.-L."/>
        </authorList>
    </citation>
    <scope>NUCLEOTIDE SEQUENCE [LARGE SCALE GENOMIC DNA]</scope>
    <source>
        <strain evidence="9">cv. MN47</strain>
    </source>
</reference>